<reference evidence="1 2" key="1">
    <citation type="journal article" date="2014" name="Int. J. Syst. Evol. Microbiol.">
        <title>Complete genome sequence of Corynebacterium casei LMG S-19264T (=DSM 44701T), isolated from a smear-ripened cheese.</title>
        <authorList>
            <consortium name="US DOE Joint Genome Institute (JGI-PGF)"/>
            <person name="Walter F."/>
            <person name="Albersmeier A."/>
            <person name="Kalinowski J."/>
            <person name="Ruckert C."/>
        </authorList>
    </citation>
    <scope>NUCLEOTIDE SEQUENCE [LARGE SCALE GENOMIC DNA]</scope>
    <source>
        <strain evidence="1 2">CGMCC 1.7286</strain>
    </source>
</reference>
<dbReference type="Gene3D" id="3.10.129.10">
    <property type="entry name" value="Hotdog Thioesterase"/>
    <property type="match status" value="1"/>
</dbReference>
<dbReference type="PANTHER" id="PTHR31793">
    <property type="entry name" value="4-HYDROXYBENZOYL-COA THIOESTERASE FAMILY MEMBER"/>
    <property type="match status" value="1"/>
</dbReference>
<accession>A0A917ZBE0</accession>
<evidence type="ECO:0008006" key="3">
    <source>
        <dbReference type="Google" id="ProtNLM"/>
    </source>
</evidence>
<dbReference type="SUPFAM" id="SSF54637">
    <property type="entry name" value="Thioesterase/thiol ester dehydrase-isomerase"/>
    <property type="match status" value="1"/>
</dbReference>
<evidence type="ECO:0000313" key="1">
    <source>
        <dbReference type="EMBL" id="GGO78237.1"/>
    </source>
</evidence>
<dbReference type="PANTHER" id="PTHR31793:SF24">
    <property type="entry name" value="LONG-CHAIN ACYL-COA THIOESTERASE FADM"/>
    <property type="match status" value="1"/>
</dbReference>
<proteinExistence type="predicted"/>
<name>A0A917ZBE0_9GAMM</name>
<dbReference type="Pfam" id="PF13279">
    <property type="entry name" value="4HBT_2"/>
    <property type="match status" value="1"/>
</dbReference>
<dbReference type="InterPro" id="IPR050563">
    <property type="entry name" value="4-hydroxybenzoyl-CoA_TE"/>
</dbReference>
<dbReference type="EMBL" id="BMLT01000002">
    <property type="protein sequence ID" value="GGO78237.1"/>
    <property type="molecule type" value="Genomic_DNA"/>
</dbReference>
<dbReference type="InterPro" id="IPR029069">
    <property type="entry name" value="HotDog_dom_sf"/>
</dbReference>
<sequence length="136" mass="15152">MASPGKLMHSCTLPLRWGDMDAYGHVNNVTYIRYLEEARVQMLTRMGTGLEGADQAPVVINVGFTFLQQLTYPDSVRVECYAADPGRSSFMVNYRLFAESAPEALAGEGYSKVVWIDRRTGRSVTLPDAVRSQLEN</sequence>
<dbReference type="CDD" id="cd00586">
    <property type="entry name" value="4HBT"/>
    <property type="match status" value="1"/>
</dbReference>
<dbReference type="RefSeq" id="WP_188858906.1">
    <property type="nucleotide sequence ID" value="NZ_BMLT01000002.1"/>
</dbReference>
<dbReference type="Proteomes" id="UP000599578">
    <property type="component" value="Unassembled WGS sequence"/>
</dbReference>
<gene>
    <name evidence="1" type="ORF">GCM10011348_09670</name>
</gene>
<comment type="caution">
    <text evidence="1">The sequence shown here is derived from an EMBL/GenBank/DDBJ whole genome shotgun (WGS) entry which is preliminary data.</text>
</comment>
<protein>
    <recommendedName>
        <fullName evidence="3">Acyl-CoA thioester hydrolase</fullName>
    </recommendedName>
</protein>
<keyword evidence="2" id="KW-1185">Reference proteome</keyword>
<dbReference type="AlphaFoldDB" id="A0A917ZBE0"/>
<organism evidence="1 2">
    <name type="scientific">Marinobacterium nitratireducens</name>
    <dbReference type="NCBI Taxonomy" id="518897"/>
    <lineage>
        <taxon>Bacteria</taxon>
        <taxon>Pseudomonadati</taxon>
        <taxon>Pseudomonadota</taxon>
        <taxon>Gammaproteobacteria</taxon>
        <taxon>Oceanospirillales</taxon>
        <taxon>Oceanospirillaceae</taxon>
        <taxon>Marinobacterium</taxon>
    </lineage>
</organism>
<dbReference type="GO" id="GO:0047617">
    <property type="term" value="F:fatty acyl-CoA hydrolase activity"/>
    <property type="evidence" value="ECO:0007669"/>
    <property type="project" value="TreeGrafter"/>
</dbReference>
<evidence type="ECO:0000313" key="2">
    <source>
        <dbReference type="Proteomes" id="UP000599578"/>
    </source>
</evidence>